<accession>A0A6L2MTD1</accession>
<proteinExistence type="predicted"/>
<evidence type="ECO:0000256" key="1">
    <source>
        <dbReference type="SAM" id="MobiDB-lite"/>
    </source>
</evidence>
<reference evidence="2" key="1">
    <citation type="journal article" date="2019" name="Sci. Rep.">
        <title>Draft genome of Tanacetum cinerariifolium, the natural source of mosquito coil.</title>
        <authorList>
            <person name="Yamashiro T."/>
            <person name="Shiraishi A."/>
            <person name="Satake H."/>
            <person name="Nakayama K."/>
        </authorList>
    </citation>
    <scope>NUCLEOTIDE SEQUENCE</scope>
</reference>
<sequence length="534" mass="61148">MNDDTPMCERHEANYIQSEGYENQNPHSHQSHHDPNDSEKSLTELNNDVKNDLKHFKRAIQADCDVKDTNIILQGLPLEVYTLVSTHKDAKELWERIQMLMQGTSLTKQERECKLYDEFDKFAYRKGESLRDNYLRFSLLLNDMNIYNIKLEQFQVHTKFLNTLPPEWSNFVTDVKLVRDLHTTNVDQLHAYLGQHEYHANELRLMHERTSDPLALVAHHQMNKSSYQQHQQSYHPHQLQPQASTYQSSQYATQYHPPQYASQAPSTTPLSLTYPFNDFQSSVNHNVYNPSSSMPHVEYAPAAYQQSEFSSPDTGLVVLVFQKGDDPIDVVNHMMSLLTLIVTSRYPSTNNQLRTSLNPRQQATINNGRVTMQLIQGRLNSMTAGSSRPYTSGSSGTSGKQRVIMCYNCKGEAQANGQVLQKEELEFLADPGIIENLKVQNQDNVYNNVLDQEVQETSTSEQSNILNQSETEITTDSNFISYSLYMNESQYITVQNSSSPALQDDLILSVIEQLKTQLVNCTKINQDKKKSMRS</sequence>
<evidence type="ECO:0000313" key="2">
    <source>
        <dbReference type="EMBL" id="GEU77060.1"/>
    </source>
</evidence>
<name>A0A6L2MTD1_TANCI</name>
<protein>
    <submittedName>
        <fullName evidence="2">Putative zinc finger, CCHC-type</fullName>
    </submittedName>
</protein>
<feature type="compositionally biased region" description="Basic and acidic residues" evidence="1">
    <location>
        <begin position="31"/>
        <end position="43"/>
    </location>
</feature>
<dbReference type="Pfam" id="PF14223">
    <property type="entry name" value="Retrotran_gag_2"/>
    <property type="match status" value="1"/>
</dbReference>
<feature type="region of interest" description="Disordered" evidence="1">
    <location>
        <begin position="21"/>
        <end position="43"/>
    </location>
</feature>
<feature type="compositionally biased region" description="Low complexity" evidence="1">
    <location>
        <begin position="230"/>
        <end position="242"/>
    </location>
</feature>
<comment type="caution">
    <text evidence="2">The sequence shown here is derived from an EMBL/GenBank/DDBJ whole genome shotgun (WGS) entry which is preliminary data.</text>
</comment>
<dbReference type="EMBL" id="BKCJ010007398">
    <property type="protein sequence ID" value="GEU77060.1"/>
    <property type="molecule type" value="Genomic_DNA"/>
</dbReference>
<gene>
    <name evidence="2" type="ORF">Tci_049038</name>
</gene>
<dbReference type="AlphaFoldDB" id="A0A6L2MTD1"/>
<organism evidence="2">
    <name type="scientific">Tanacetum cinerariifolium</name>
    <name type="common">Dalmatian daisy</name>
    <name type="synonym">Chrysanthemum cinerariifolium</name>
    <dbReference type="NCBI Taxonomy" id="118510"/>
    <lineage>
        <taxon>Eukaryota</taxon>
        <taxon>Viridiplantae</taxon>
        <taxon>Streptophyta</taxon>
        <taxon>Embryophyta</taxon>
        <taxon>Tracheophyta</taxon>
        <taxon>Spermatophyta</taxon>
        <taxon>Magnoliopsida</taxon>
        <taxon>eudicotyledons</taxon>
        <taxon>Gunneridae</taxon>
        <taxon>Pentapetalae</taxon>
        <taxon>asterids</taxon>
        <taxon>campanulids</taxon>
        <taxon>Asterales</taxon>
        <taxon>Asteraceae</taxon>
        <taxon>Asteroideae</taxon>
        <taxon>Anthemideae</taxon>
        <taxon>Anthemidinae</taxon>
        <taxon>Tanacetum</taxon>
    </lineage>
</organism>
<feature type="region of interest" description="Disordered" evidence="1">
    <location>
        <begin position="230"/>
        <end position="251"/>
    </location>
</feature>